<evidence type="ECO:0000313" key="2">
    <source>
        <dbReference type="EMBL" id="PJG57397.1"/>
    </source>
</evidence>
<dbReference type="GO" id="GO:0003677">
    <property type="term" value="F:DNA binding"/>
    <property type="evidence" value="ECO:0007669"/>
    <property type="project" value="UniProtKB-KW"/>
</dbReference>
<accession>A0A2H9U025</accession>
<sequence length="119" mass="12776">QEGGGSQRALQEWLQTQGESLTQLTRTVEVNSERELAAAISRGDADVGPGAQSTATEFGLGFMPLSQACCDLVMPQGVFFRALLQQLLDWLHSPAGRELAARLGGYDVSQSGKLVWSPQ</sequence>
<dbReference type="SUPFAM" id="SSF53850">
    <property type="entry name" value="Periplasmic binding protein-like II"/>
    <property type="match status" value="1"/>
</dbReference>
<name>A0A2H9U025_9GAMM</name>
<dbReference type="Pfam" id="PF12727">
    <property type="entry name" value="PBP_like"/>
    <property type="match status" value="1"/>
</dbReference>
<gene>
    <name evidence="2" type="ORF">CUC53_18245</name>
</gene>
<dbReference type="InterPro" id="IPR024370">
    <property type="entry name" value="PBP_domain"/>
</dbReference>
<dbReference type="Proteomes" id="UP000235861">
    <property type="component" value="Unassembled WGS sequence"/>
</dbReference>
<keyword evidence="3" id="KW-1185">Reference proteome</keyword>
<keyword evidence="2" id="KW-0238">DNA-binding</keyword>
<organism evidence="2 3">
    <name type="scientific">Aeromonas cavernicola</name>
    <dbReference type="NCBI Taxonomy" id="1006623"/>
    <lineage>
        <taxon>Bacteria</taxon>
        <taxon>Pseudomonadati</taxon>
        <taxon>Pseudomonadota</taxon>
        <taxon>Gammaproteobacteria</taxon>
        <taxon>Aeromonadales</taxon>
        <taxon>Aeromonadaceae</taxon>
        <taxon>Aeromonas</taxon>
    </lineage>
</organism>
<dbReference type="AlphaFoldDB" id="A0A2H9U025"/>
<dbReference type="RefSeq" id="WP_201796804.1">
    <property type="nucleotide sequence ID" value="NZ_PGGC01000243.1"/>
</dbReference>
<comment type="caution">
    <text evidence="2">The sequence shown here is derived from an EMBL/GenBank/DDBJ whole genome shotgun (WGS) entry which is preliminary data.</text>
</comment>
<evidence type="ECO:0000313" key="3">
    <source>
        <dbReference type="Proteomes" id="UP000235861"/>
    </source>
</evidence>
<dbReference type="PANTHER" id="PTHR38431">
    <property type="entry name" value="BLL2305 PROTEIN"/>
    <property type="match status" value="1"/>
</dbReference>
<feature type="domain" description="PBP" evidence="1">
    <location>
        <begin position="1"/>
        <end position="91"/>
    </location>
</feature>
<feature type="non-terminal residue" evidence="2">
    <location>
        <position position="1"/>
    </location>
</feature>
<dbReference type="PANTHER" id="PTHR38431:SF1">
    <property type="entry name" value="BLL2305 PROTEIN"/>
    <property type="match status" value="1"/>
</dbReference>
<protein>
    <submittedName>
        <fullName evidence="2">DNA-binding protein</fullName>
    </submittedName>
</protein>
<dbReference type="EMBL" id="PGGC01000243">
    <property type="protein sequence ID" value="PJG57397.1"/>
    <property type="molecule type" value="Genomic_DNA"/>
</dbReference>
<proteinExistence type="predicted"/>
<evidence type="ECO:0000259" key="1">
    <source>
        <dbReference type="Pfam" id="PF12727"/>
    </source>
</evidence>
<reference evidence="2 3" key="1">
    <citation type="submission" date="2017-11" db="EMBL/GenBank/DDBJ databases">
        <title>Draft genome sequence of environmental isolate Aeromonas cavernicola sp. nov. MDC 2508.</title>
        <authorList>
            <person name="Colston S.M."/>
            <person name="Navarro A."/>
            <person name="Martinez-Murcia A.J."/>
            <person name="Graf J."/>
        </authorList>
    </citation>
    <scope>NUCLEOTIDE SEQUENCE [LARGE SCALE GENOMIC DNA]</scope>
    <source>
        <strain evidence="2 3">MDC 2508</strain>
    </source>
</reference>